<reference evidence="2 3" key="1">
    <citation type="journal article" date="2021" name="Elife">
        <title>Chloroplast acquisition without the gene transfer in kleptoplastic sea slugs, Plakobranchus ocellatus.</title>
        <authorList>
            <person name="Maeda T."/>
            <person name="Takahashi S."/>
            <person name="Yoshida T."/>
            <person name="Shimamura S."/>
            <person name="Takaki Y."/>
            <person name="Nagai Y."/>
            <person name="Toyoda A."/>
            <person name="Suzuki Y."/>
            <person name="Arimoto A."/>
            <person name="Ishii H."/>
            <person name="Satoh N."/>
            <person name="Nishiyama T."/>
            <person name="Hasebe M."/>
            <person name="Maruyama T."/>
            <person name="Minagawa J."/>
            <person name="Obokata J."/>
            <person name="Shigenobu S."/>
        </authorList>
    </citation>
    <scope>NUCLEOTIDE SEQUENCE [LARGE SCALE GENOMIC DNA]</scope>
</reference>
<comment type="caution">
    <text evidence="2">The sequence shown here is derived from an EMBL/GenBank/DDBJ whole genome shotgun (WGS) entry which is preliminary data.</text>
</comment>
<dbReference type="EMBL" id="BMAT01010274">
    <property type="protein sequence ID" value="GFS23525.1"/>
    <property type="molecule type" value="Genomic_DNA"/>
</dbReference>
<evidence type="ECO:0000256" key="1">
    <source>
        <dbReference type="SAM" id="Phobius"/>
    </source>
</evidence>
<sequence>MVEEVKVRGEVSRVNFRFLATPARRPGLSELLPGQSLQSATLAEVGDTTVVKLSQPPRVGGVLLLVVVVVVVIVVVVVEVIVVVVVVVVIIMIIIITMVVKN</sequence>
<proteinExistence type="predicted"/>
<accession>A0AAV4JP67</accession>
<keyword evidence="3" id="KW-1185">Reference proteome</keyword>
<keyword evidence="1" id="KW-0812">Transmembrane</keyword>
<gene>
    <name evidence="2" type="ORF">ElyMa_005135200</name>
</gene>
<protein>
    <submittedName>
        <fullName evidence="2">Uncharacterized protein</fullName>
    </submittedName>
</protein>
<organism evidence="2 3">
    <name type="scientific">Elysia marginata</name>
    <dbReference type="NCBI Taxonomy" id="1093978"/>
    <lineage>
        <taxon>Eukaryota</taxon>
        <taxon>Metazoa</taxon>
        <taxon>Spiralia</taxon>
        <taxon>Lophotrochozoa</taxon>
        <taxon>Mollusca</taxon>
        <taxon>Gastropoda</taxon>
        <taxon>Heterobranchia</taxon>
        <taxon>Euthyneura</taxon>
        <taxon>Panpulmonata</taxon>
        <taxon>Sacoglossa</taxon>
        <taxon>Placobranchoidea</taxon>
        <taxon>Plakobranchidae</taxon>
        <taxon>Elysia</taxon>
    </lineage>
</organism>
<keyword evidence="1" id="KW-0472">Membrane</keyword>
<feature type="transmembrane region" description="Helical" evidence="1">
    <location>
        <begin position="63"/>
        <end position="96"/>
    </location>
</feature>
<evidence type="ECO:0000313" key="3">
    <source>
        <dbReference type="Proteomes" id="UP000762676"/>
    </source>
</evidence>
<name>A0AAV4JP67_9GAST</name>
<keyword evidence="1" id="KW-1133">Transmembrane helix</keyword>
<dbReference type="Proteomes" id="UP000762676">
    <property type="component" value="Unassembled WGS sequence"/>
</dbReference>
<dbReference type="AlphaFoldDB" id="A0AAV4JP67"/>
<evidence type="ECO:0000313" key="2">
    <source>
        <dbReference type="EMBL" id="GFS23525.1"/>
    </source>
</evidence>